<dbReference type="SUPFAM" id="SSF52091">
    <property type="entry name" value="SpoIIaa-like"/>
    <property type="match status" value="1"/>
</dbReference>
<comment type="caution">
    <text evidence="2">The sequence shown here is derived from an EMBL/GenBank/DDBJ whole genome shotgun (WGS) entry which is preliminary data.</text>
</comment>
<keyword evidence="2" id="KW-0808">Transferase</keyword>
<dbReference type="Gene3D" id="3.30.450.40">
    <property type="match status" value="1"/>
</dbReference>
<dbReference type="GO" id="GO:0016301">
    <property type="term" value="F:kinase activity"/>
    <property type="evidence" value="ECO:0007669"/>
    <property type="project" value="UniProtKB-KW"/>
</dbReference>
<dbReference type="InterPro" id="IPR003018">
    <property type="entry name" value="GAF"/>
</dbReference>
<reference evidence="3" key="1">
    <citation type="submission" date="2016-05" db="EMBL/GenBank/DDBJ databases">
        <authorList>
            <person name="Liu B."/>
            <person name="Wang J."/>
            <person name="Zhu Y."/>
            <person name="Liu G."/>
            <person name="Chen Q."/>
            <person name="Chen Z."/>
            <person name="Lan J."/>
            <person name="Che J."/>
            <person name="Ge C."/>
            <person name="Shi H."/>
            <person name="Pan Z."/>
            <person name="Liu X."/>
        </authorList>
    </citation>
    <scope>NUCLEOTIDE SEQUENCE [LARGE SCALE GENOMIC DNA]</scope>
    <source>
        <strain evidence="3">FJAT-27215</strain>
    </source>
</reference>
<evidence type="ECO:0000313" key="3">
    <source>
        <dbReference type="Proteomes" id="UP000092578"/>
    </source>
</evidence>
<dbReference type="InterPro" id="IPR002645">
    <property type="entry name" value="STAS_dom"/>
</dbReference>
<dbReference type="Pfam" id="PF01740">
    <property type="entry name" value="STAS"/>
    <property type="match status" value="1"/>
</dbReference>
<dbReference type="Pfam" id="PF13185">
    <property type="entry name" value="GAF_2"/>
    <property type="match status" value="1"/>
</dbReference>
<proteinExistence type="predicted"/>
<evidence type="ECO:0000259" key="1">
    <source>
        <dbReference type="PROSITE" id="PS50801"/>
    </source>
</evidence>
<feature type="domain" description="STAS" evidence="1">
    <location>
        <begin position="167"/>
        <end position="278"/>
    </location>
</feature>
<dbReference type="RefSeq" id="WP_065411181.1">
    <property type="nucleotide sequence ID" value="NZ_MAYT01000027.1"/>
</dbReference>
<dbReference type="EMBL" id="MAYT01000027">
    <property type="protein sequence ID" value="OCA85212.1"/>
    <property type="molecule type" value="Genomic_DNA"/>
</dbReference>
<dbReference type="InterPro" id="IPR029016">
    <property type="entry name" value="GAF-like_dom_sf"/>
</dbReference>
<keyword evidence="3" id="KW-1185">Reference proteome</keyword>
<accession>A0A1B9AN04</accession>
<dbReference type="Gene3D" id="3.30.750.24">
    <property type="entry name" value="STAS domain"/>
    <property type="match status" value="1"/>
</dbReference>
<dbReference type="SUPFAM" id="SSF55781">
    <property type="entry name" value="GAF domain-like"/>
    <property type="match status" value="1"/>
</dbReference>
<protein>
    <submittedName>
        <fullName evidence="2">Histidine kinase</fullName>
    </submittedName>
</protein>
<organism evidence="2 3">
    <name type="scientific">Pseudobacillus wudalianchiensis</name>
    <dbReference type="NCBI Taxonomy" id="1743143"/>
    <lineage>
        <taxon>Bacteria</taxon>
        <taxon>Bacillati</taxon>
        <taxon>Bacillota</taxon>
        <taxon>Bacilli</taxon>
        <taxon>Bacillales</taxon>
        <taxon>Bacillaceae</taxon>
        <taxon>Pseudobacillus</taxon>
    </lineage>
</organism>
<dbReference type="PANTHER" id="PTHR33745:SF8">
    <property type="entry name" value="BLUE-LIGHT PHOTORECEPTOR"/>
    <property type="match status" value="1"/>
</dbReference>
<dbReference type="CDD" id="cd07041">
    <property type="entry name" value="STAS_RsbR_RsbS_like"/>
    <property type="match status" value="1"/>
</dbReference>
<dbReference type="AlphaFoldDB" id="A0A1B9AN04"/>
<name>A0A1B9AN04_9BACI</name>
<sequence length="294" mass="32559">MGNFIGVDDDLKVVESFEEAAESILRMMSKFIHINTLFIAKNDKCTNEIVKVLNRENTLLEEGDSLPFEETFCKLSVDKGKQILIIPDINENDLTLSLNVTKNLGGGCFIGIPIYYKDGENYGTICGLDTKPFQFTESHLELFETMASLLTYVLELDSAHKQIENLSAPFVPITKGVAILPIIGIITEQRVENIIFLALKKSQQLSLEYLIIDLSGISQMNDLVSEALLKIGSLLKLIGVTPILTGIYPGIALKAVNSDVASQDIMIEANLERALNKIGFILEKSKEKDKETKS</sequence>
<dbReference type="PANTHER" id="PTHR33745">
    <property type="entry name" value="RSBT ANTAGONIST PROTEIN RSBS-RELATED"/>
    <property type="match status" value="1"/>
</dbReference>
<evidence type="ECO:0000313" key="2">
    <source>
        <dbReference type="EMBL" id="OCA85212.1"/>
    </source>
</evidence>
<dbReference type="InterPro" id="IPR051932">
    <property type="entry name" value="Bact_StressResp_Reg"/>
</dbReference>
<gene>
    <name evidence="2" type="ORF">A8F95_11090</name>
</gene>
<keyword evidence="2" id="KW-0418">Kinase</keyword>
<dbReference type="PROSITE" id="PS50801">
    <property type="entry name" value="STAS"/>
    <property type="match status" value="1"/>
</dbReference>
<dbReference type="Proteomes" id="UP000092578">
    <property type="component" value="Unassembled WGS sequence"/>
</dbReference>
<dbReference type="InterPro" id="IPR036513">
    <property type="entry name" value="STAS_dom_sf"/>
</dbReference>